<keyword evidence="3" id="KW-1185">Reference proteome</keyword>
<dbReference type="Proteomes" id="UP000292544">
    <property type="component" value="Unassembled WGS sequence"/>
</dbReference>
<keyword evidence="1" id="KW-0472">Membrane</keyword>
<evidence type="ECO:0000313" key="2">
    <source>
        <dbReference type="EMBL" id="TAA48420.1"/>
    </source>
</evidence>
<dbReference type="EMBL" id="SHLY01000001">
    <property type="protein sequence ID" value="TAA48420.1"/>
    <property type="molecule type" value="Genomic_DNA"/>
</dbReference>
<dbReference type="RefSeq" id="WP_130565813.1">
    <property type="nucleotide sequence ID" value="NZ_SHLY01000001.1"/>
</dbReference>
<feature type="transmembrane region" description="Helical" evidence="1">
    <location>
        <begin position="157"/>
        <end position="176"/>
    </location>
</feature>
<organism evidence="2 3">
    <name type="scientific">Corallincola spongiicola</name>
    <dbReference type="NCBI Taxonomy" id="2520508"/>
    <lineage>
        <taxon>Bacteria</taxon>
        <taxon>Pseudomonadati</taxon>
        <taxon>Pseudomonadota</taxon>
        <taxon>Gammaproteobacteria</taxon>
        <taxon>Alteromonadales</taxon>
        <taxon>Psychromonadaceae</taxon>
        <taxon>Corallincola</taxon>
    </lineage>
</organism>
<reference evidence="3" key="1">
    <citation type="submission" date="2019-02" db="EMBL/GenBank/DDBJ databases">
        <title>Draft genome sequence of Muricauda sp. 176CP4-71.</title>
        <authorList>
            <person name="Park J.-S."/>
        </authorList>
    </citation>
    <scope>NUCLEOTIDE SEQUENCE [LARGE SCALE GENOMIC DNA]</scope>
    <source>
        <strain evidence="3">176GS2-150</strain>
    </source>
</reference>
<name>A0ABY1WUL9_9GAMM</name>
<comment type="caution">
    <text evidence="2">The sequence shown here is derived from an EMBL/GenBank/DDBJ whole genome shotgun (WGS) entry which is preliminary data.</text>
</comment>
<feature type="transmembrane region" description="Helical" evidence="1">
    <location>
        <begin position="188"/>
        <end position="207"/>
    </location>
</feature>
<gene>
    <name evidence="2" type="ORF">EXY25_04145</name>
</gene>
<keyword evidence="1" id="KW-0812">Transmembrane</keyword>
<evidence type="ECO:0000256" key="1">
    <source>
        <dbReference type="SAM" id="Phobius"/>
    </source>
</evidence>
<protein>
    <submittedName>
        <fullName evidence="2">Uncharacterized protein</fullName>
    </submittedName>
</protein>
<keyword evidence="1" id="KW-1133">Transmembrane helix</keyword>
<feature type="transmembrane region" description="Helical" evidence="1">
    <location>
        <begin position="268"/>
        <end position="291"/>
    </location>
</feature>
<accession>A0ABY1WUL9</accession>
<sequence>MGLLAFFSQKRIPIPTGDAEDYWEFACGVELEAFDGYFPYAHWTGIFPNKGDWYFYYYQEHHGRHVYKVSKQSLLKQTEDVFKLLDVKIESSVQSMGRNDSLSGKNTRRLSCLKAKETVDSNKEEFIDAISNQSKNQENTASALDSFDLQWERSNRYWVSIVFEAIFLPLWWLFSFHGGVFGKYNSKISVRLAVSPLLLFTPFYLGYTPYLFSSGGSGGILYPLLAMLGSIPFIWIPYNSFDIGFLNMLPRPLAFISQVPSSQMAVSFFGGVSPTILFTYIGVVLGGSKLINKYRSAKSKA</sequence>
<feature type="transmembrane region" description="Helical" evidence="1">
    <location>
        <begin position="219"/>
        <end position="238"/>
    </location>
</feature>
<proteinExistence type="predicted"/>
<evidence type="ECO:0000313" key="3">
    <source>
        <dbReference type="Proteomes" id="UP000292544"/>
    </source>
</evidence>